<evidence type="ECO:0000256" key="1">
    <source>
        <dbReference type="SAM" id="SignalP"/>
    </source>
</evidence>
<sequence length="253" mass="28167">MQSGRMLRVLTVLLAAIVFCALASAKSDHSSRDIALNETSFSTDQEGSTEATKPKYNDYALSCVEDKQTTLNCQKEPYKYYCDSKGKLKYSKRETAYCDWCDCINLNPKPACLINLIGQAQCARDVGNATEWEGRDEFDRAQAIKKQQQVTAESIETRLSVKPGGPAPQLSSAAFHRTPMWAKKLSTIVGAITSLAIPSRNWLKDCTVDDSPSDLGYELETRDGMKRKLKKVPDCVVKANPMDLSCELAKEYR</sequence>
<reference evidence="2 3" key="1">
    <citation type="submission" date="2023-08" db="EMBL/GenBank/DDBJ databases">
        <title>Black Yeasts Isolated from many extreme environments.</title>
        <authorList>
            <person name="Coleine C."/>
            <person name="Stajich J.E."/>
            <person name="Selbmann L."/>
        </authorList>
    </citation>
    <scope>NUCLEOTIDE SEQUENCE [LARGE SCALE GENOMIC DNA]</scope>
    <source>
        <strain evidence="2 3">CCFEE 5885</strain>
    </source>
</reference>
<feature type="chain" id="PRO_5047246023" evidence="1">
    <location>
        <begin position="26"/>
        <end position="253"/>
    </location>
</feature>
<comment type="caution">
    <text evidence="2">The sequence shown here is derived from an EMBL/GenBank/DDBJ whole genome shotgun (WGS) entry which is preliminary data.</text>
</comment>
<evidence type="ECO:0000313" key="3">
    <source>
        <dbReference type="Proteomes" id="UP001345013"/>
    </source>
</evidence>
<dbReference type="EMBL" id="JAVRRG010000103">
    <property type="protein sequence ID" value="KAK5086015.1"/>
    <property type="molecule type" value="Genomic_DNA"/>
</dbReference>
<organism evidence="2 3">
    <name type="scientific">Lithohypha guttulata</name>
    <dbReference type="NCBI Taxonomy" id="1690604"/>
    <lineage>
        <taxon>Eukaryota</taxon>
        <taxon>Fungi</taxon>
        <taxon>Dikarya</taxon>
        <taxon>Ascomycota</taxon>
        <taxon>Pezizomycotina</taxon>
        <taxon>Eurotiomycetes</taxon>
        <taxon>Chaetothyriomycetidae</taxon>
        <taxon>Chaetothyriales</taxon>
        <taxon>Trichomeriaceae</taxon>
        <taxon>Lithohypha</taxon>
    </lineage>
</organism>
<keyword evidence="3" id="KW-1185">Reference proteome</keyword>
<dbReference type="Proteomes" id="UP001345013">
    <property type="component" value="Unassembled WGS sequence"/>
</dbReference>
<name>A0ABR0K3S7_9EURO</name>
<accession>A0ABR0K3S7</accession>
<feature type="signal peptide" evidence="1">
    <location>
        <begin position="1"/>
        <end position="25"/>
    </location>
</feature>
<protein>
    <submittedName>
        <fullName evidence="2">Uncharacterized protein</fullName>
    </submittedName>
</protein>
<evidence type="ECO:0000313" key="2">
    <source>
        <dbReference type="EMBL" id="KAK5086015.1"/>
    </source>
</evidence>
<gene>
    <name evidence="2" type="ORF">LTR24_007165</name>
</gene>
<proteinExistence type="predicted"/>
<keyword evidence="1" id="KW-0732">Signal</keyword>